<organism evidence="1 2">
    <name type="scientific">Pontibacter chinhatensis</name>
    <dbReference type="NCBI Taxonomy" id="1436961"/>
    <lineage>
        <taxon>Bacteria</taxon>
        <taxon>Pseudomonadati</taxon>
        <taxon>Bacteroidota</taxon>
        <taxon>Cytophagia</taxon>
        <taxon>Cytophagales</taxon>
        <taxon>Hymenobacteraceae</taxon>
        <taxon>Pontibacter</taxon>
    </lineage>
</organism>
<dbReference type="Gene3D" id="3.30.420.40">
    <property type="match status" value="2"/>
</dbReference>
<dbReference type="EMBL" id="FOOT01000005">
    <property type="protein sequence ID" value="SFH08386.1"/>
    <property type="molecule type" value="Genomic_DNA"/>
</dbReference>
<evidence type="ECO:0000313" key="2">
    <source>
        <dbReference type="Proteomes" id="UP000198724"/>
    </source>
</evidence>
<dbReference type="SUPFAM" id="SSF53067">
    <property type="entry name" value="Actin-like ATPase domain"/>
    <property type="match status" value="1"/>
</dbReference>
<sequence>MNPFVLGVDIGGTHITAATVDMELRALLPQTQVREHINAAGSVEEITTAWAAAMAAAMGKSGHPVQQIGIAMPGPFDYANGIALMQGQGKYDALYGVDVIALVADKLGLDKSAIRTLNDAACFLQGEVFGGAAKGYGRAIGMTLGTGLGTARYKNGLAEDADLWKVPFGESIAEEYLSSRWFVKRYTELTGKQLPHVKAMVDKLPQEPVVGEIFREFGENLAKFLVPFIQEATPEVLVLGGNISKAYALFGPALRHGLAQQNCLIPIKTAILGEEAALLGAASLWVE</sequence>
<dbReference type="OrthoDB" id="49666at2"/>
<keyword evidence="1" id="KW-0418">Kinase</keyword>
<keyword evidence="2" id="KW-1185">Reference proteome</keyword>
<keyword evidence="1" id="KW-0808">Transferase</keyword>
<dbReference type="STRING" id="1436961.SAMN05421739_105379"/>
<name>A0A1I2X6R8_9BACT</name>
<dbReference type="InterPro" id="IPR043129">
    <property type="entry name" value="ATPase_NBD"/>
</dbReference>
<dbReference type="Proteomes" id="UP000198724">
    <property type="component" value="Unassembled WGS sequence"/>
</dbReference>
<gene>
    <name evidence="1" type="ORF">SAMN05421739_105379</name>
</gene>
<dbReference type="GO" id="GO:0016301">
    <property type="term" value="F:kinase activity"/>
    <property type="evidence" value="ECO:0007669"/>
    <property type="project" value="UniProtKB-KW"/>
</dbReference>
<protein>
    <submittedName>
        <fullName evidence="1">Glucokinase</fullName>
    </submittedName>
</protein>
<dbReference type="InterPro" id="IPR000600">
    <property type="entry name" value="ROK"/>
</dbReference>
<dbReference type="Pfam" id="PF00480">
    <property type="entry name" value="ROK"/>
    <property type="match status" value="2"/>
</dbReference>
<dbReference type="PANTHER" id="PTHR18964">
    <property type="entry name" value="ROK (REPRESSOR, ORF, KINASE) FAMILY"/>
    <property type="match status" value="1"/>
</dbReference>
<dbReference type="RefSeq" id="WP_092103720.1">
    <property type="nucleotide sequence ID" value="NZ_FOOT01000005.1"/>
</dbReference>
<reference evidence="2" key="1">
    <citation type="submission" date="2016-10" db="EMBL/GenBank/DDBJ databases">
        <authorList>
            <person name="Varghese N."/>
            <person name="Submissions S."/>
        </authorList>
    </citation>
    <scope>NUCLEOTIDE SEQUENCE [LARGE SCALE GENOMIC DNA]</scope>
    <source>
        <strain evidence="2">LP51</strain>
    </source>
</reference>
<dbReference type="AlphaFoldDB" id="A0A1I2X6R8"/>
<accession>A0A1I2X6R8</accession>
<proteinExistence type="predicted"/>
<evidence type="ECO:0000313" key="1">
    <source>
        <dbReference type="EMBL" id="SFH08386.1"/>
    </source>
</evidence>
<dbReference type="PANTHER" id="PTHR18964:SF169">
    <property type="entry name" value="N-ACETYLMANNOSAMINE KINASE"/>
    <property type="match status" value="1"/>
</dbReference>